<name>A0A2N2E992_9BACT</name>
<protein>
    <submittedName>
        <fullName evidence="1">Uncharacterized protein</fullName>
    </submittedName>
</protein>
<gene>
    <name evidence="1" type="ORF">CVU82_01685</name>
</gene>
<accession>A0A2N2E992</accession>
<comment type="caution">
    <text evidence="1">The sequence shown here is derived from an EMBL/GenBank/DDBJ whole genome shotgun (WGS) entry which is preliminary data.</text>
</comment>
<evidence type="ECO:0000313" key="2">
    <source>
        <dbReference type="Proteomes" id="UP000233517"/>
    </source>
</evidence>
<evidence type="ECO:0000313" key="1">
    <source>
        <dbReference type="EMBL" id="PKM91291.1"/>
    </source>
</evidence>
<organism evidence="1 2">
    <name type="scientific">Candidatus Falkowbacteria bacterium HGW-Falkowbacteria-1</name>
    <dbReference type="NCBI Taxonomy" id="2013768"/>
    <lineage>
        <taxon>Bacteria</taxon>
        <taxon>Candidatus Falkowiibacteriota</taxon>
    </lineage>
</organism>
<dbReference type="Proteomes" id="UP000233517">
    <property type="component" value="Unassembled WGS sequence"/>
</dbReference>
<reference evidence="1 2" key="1">
    <citation type="journal article" date="2017" name="ISME J.">
        <title>Potential for microbial H2 and metal transformations associated with novel bacteria and archaea in deep terrestrial subsurface sediments.</title>
        <authorList>
            <person name="Hernsdorf A.W."/>
            <person name="Amano Y."/>
            <person name="Miyakawa K."/>
            <person name="Ise K."/>
            <person name="Suzuki Y."/>
            <person name="Anantharaman K."/>
            <person name="Probst A."/>
            <person name="Burstein D."/>
            <person name="Thomas B.C."/>
            <person name="Banfield J.F."/>
        </authorList>
    </citation>
    <scope>NUCLEOTIDE SEQUENCE [LARGE SCALE GENOMIC DNA]</scope>
    <source>
        <strain evidence="1">HGW-Falkowbacteria-1</strain>
    </source>
</reference>
<dbReference type="EMBL" id="PHAI01000002">
    <property type="protein sequence ID" value="PKM91291.1"/>
    <property type="molecule type" value="Genomic_DNA"/>
</dbReference>
<dbReference type="AlphaFoldDB" id="A0A2N2E992"/>
<proteinExistence type="predicted"/>
<sequence>MLFLIVKFIIEPLKLSNMNELNLSDRPDWFKSNSWLVQNQKTSFVLRLSNVIHQLQADRGIKKPDDEPMDATRGCFMGEIAVEGTLFQYKHMIIELNKLTGDDALRAKEAMESFENDFKDYLPFLRQVK</sequence>